<dbReference type="InterPro" id="IPR025461">
    <property type="entry name" value="ABA4-like"/>
</dbReference>
<protein>
    <submittedName>
        <fullName evidence="2">DUF4281 domain-containing protein</fullName>
    </submittedName>
</protein>
<accession>A0A401U9C5</accession>
<keyword evidence="3" id="KW-1185">Reference proteome</keyword>
<organism evidence="2 3">
    <name type="scientific">Chryseotalea sanaruensis</name>
    <dbReference type="NCBI Taxonomy" id="2482724"/>
    <lineage>
        <taxon>Bacteria</taxon>
        <taxon>Pseudomonadati</taxon>
        <taxon>Bacteroidota</taxon>
        <taxon>Cytophagia</taxon>
        <taxon>Cytophagales</taxon>
        <taxon>Chryseotaleaceae</taxon>
        <taxon>Chryseotalea</taxon>
    </lineage>
</organism>
<reference evidence="2 3" key="1">
    <citation type="submission" date="2018-11" db="EMBL/GenBank/DDBJ databases">
        <title>Chryseotalea sanarue gen. nov., sp., nov., a member of the family Cytophagaceae, isolated from a brackish lake in Hamamatsu Japan.</title>
        <authorList>
            <person name="Maejima Y."/>
            <person name="Iino T."/>
            <person name="Muraguchi Y."/>
            <person name="Fukuda K."/>
            <person name="Ohkuma M."/>
            <person name="Moriuchi R."/>
            <person name="Dohra H."/>
            <person name="Kimbara K."/>
            <person name="Shintani M."/>
        </authorList>
    </citation>
    <scope>NUCLEOTIDE SEQUENCE [LARGE SCALE GENOMIC DNA]</scope>
    <source>
        <strain evidence="2 3">Ys</strain>
    </source>
</reference>
<dbReference type="Proteomes" id="UP000288227">
    <property type="component" value="Unassembled WGS sequence"/>
</dbReference>
<keyword evidence="1" id="KW-0472">Membrane</keyword>
<feature type="transmembrane region" description="Helical" evidence="1">
    <location>
        <begin position="33"/>
        <end position="56"/>
    </location>
</feature>
<sequence>MTPELLFSLCNSVAPLGWILLLVAPRWKGTRYAVLYGIIPLLFAFVYLGIIISMGGISFGDFGSLQGIKSLFANDYALVVGWVHYLAFDLFVGSWILTNGQKHNIAHLLLIPCLFFTFMLGPVGLLLYYTVRAIKTKKVLHENF</sequence>
<dbReference type="Pfam" id="PF14108">
    <property type="entry name" value="ABA4-like"/>
    <property type="match status" value="1"/>
</dbReference>
<dbReference type="OrthoDB" id="345237at2"/>
<feature type="transmembrane region" description="Helical" evidence="1">
    <location>
        <begin position="6"/>
        <end position="24"/>
    </location>
</feature>
<feature type="transmembrane region" description="Helical" evidence="1">
    <location>
        <begin position="109"/>
        <end position="131"/>
    </location>
</feature>
<gene>
    <name evidence="2" type="ORF">SanaruYs_17070</name>
</gene>
<evidence type="ECO:0000313" key="2">
    <source>
        <dbReference type="EMBL" id="GCC51482.1"/>
    </source>
</evidence>
<feature type="transmembrane region" description="Helical" evidence="1">
    <location>
        <begin position="76"/>
        <end position="97"/>
    </location>
</feature>
<evidence type="ECO:0000256" key="1">
    <source>
        <dbReference type="SAM" id="Phobius"/>
    </source>
</evidence>
<dbReference type="AlphaFoldDB" id="A0A401U9C5"/>
<proteinExistence type="predicted"/>
<dbReference type="EMBL" id="BHXQ01000003">
    <property type="protein sequence ID" value="GCC51482.1"/>
    <property type="molecule type" value="Genomic_DNA"/>
</dbReference>
<keyword evidence="1" id="KW-0812">Transmembrane</keyword>
<name>A0A401U9C5_9BACT</name>
<comment type="caution">
    <text evidence="2">The sequence shown here is derived from an EMBL/GenBank/DDBJ whole genome shotgun (WGS) entry which is preliminary data.</text>
</comment>
<keyword evidence="1" id="KW-1133">Transmembrane helix</keyword>
<evidence type="ECO:0000313" key="3">
    <source>
        <dbReference type="Proteomes" id="UP000288227"/>
    </source>
</evidence>
<dbReference type="RefSeq" id="WP_127122144.1">
    <property type="nucleotide sequence ID" value="NZ_BHXQ01000003.1"/>
</dbReference>